<keyword evidence="1" id="KW-1133">Transmembrane helix</keyword>
<organism evidence="2 3">
    <name type="scientific">Actinoplanes octamycinicus</name>
    <dbReference type="NCBI Taxonomy" id="135948"/>
    <lineage>
        <taxon>Bacteria</taxon>
        <taxon>Bacillati</taxon>
        <taxon>Actinomycetota</taxon>
        <taxon>Actinomycetes</taxon>
        <taxon>Micromonosporales</taxon>
        <taxon>Micromonosporaceae</taxon>
        <taxon>Actinoplanes</taxon>
    </lineage>
</organism>
<feature type="transmembrane region" description="Helical" evidence="1">
    <location>
        <begin position="188"/>
        <end position="207"/>
    </location>
</feature>
<feature type="transmembrane region" description="Helical" evidence="1">
    <location>
        <begin position="70"/>
        <end position="89"/>
    </location>
</feature>
<sequence>MASIDDESTFDDPAEALRLIDRERANLERELTPDPRWMYWPWGVAWLLGSGLFFLRWGPDERVLVALPDWLPITVMTALMMAAGAITGVMGARSGRAVSGPSSRQGRMFGFSWSAGFAGLVLVFSQVSDVVPESRQGILWGGGLVALVGALYMAGGAIWDDRSTFVLGAWISGINIVGVLAGPGWHALVVAVAGGGGLLIAGLIGWWRRR</sequence>
<reference evidence="2 3" key="1">
    <citation type="submission" date="2020-08" db="EMBL/GenBank/DDBJ databases">
        <title>Sequencing the genomes of 1000 actinobacteria strains.</title>
        <authorList>
            <person name="Klenk H.-P."/>
        </authorList>
    </citation>
    <scope>NUCLEOTIDE SEQUENCE [LARGE SCALE GENOMIC DNA]</scope>
    <source>
        <strain evidence="2 3">DSM 45809</strain>
    </source>
</reference>
<accession>A0A7W7M692</accession>
<feature type="transmembrane region" description="Helical" evidence="1">
    <location>
        <begin position="139"/>
        <end position="158"/>
    </location>
</feature>
<evidence type="ECO:0000313" key="3">
    <source>
        <dbReference type="Proteomes" id="UP000546162"/>
    </source>
</evidence>
<dbReference type="AlphaFoldDB" id="A0A7W7M692"/>
<keyword evidence="1" id="KW-0472">Membrane</keyword>
<feature type="transmembrane region" description="Helical" evidence="1">
    <location>
        <begin position="39"/>
        <end position="58"/>
    </location>
</feature>
<proteinExistence type="predicted"/>
<keyword evidence="3" id="KW-1185">Reference proteome</keyword>
<evidence type="ECO:0000313" key="2">
    <source>
        <dbReference type="EMBL" id="MBB4738436.1"/>
    </source>
</evidence>
<gene>
    <name evidence="2" type="ORF">BJY16_001895</name>
</gene>
<keyword evidence="1" id="KW-0812">Transmembrane</keyword>
<dbReference type="RefSeq" id="WP_185038773.1">
    <property type="nucleotide sequence ID" value="NZ_BAABFG010000005.1"/>
</dbReference>
<comment type="caution">
    <text evidence="2">The sequence shown here is derived from an EMBL/GenBank/DDBJ whole genome shotgun (WGS) entry which is preliminary data.</text>
</comment>
<dbReference type="Proteomes" id="UP000546162">
    <property type="component" value="Unassembled WGS sequence"/>
</dbReference>
<feature type="transmembrane region" description="Helical" evidence="1">
    <location>
        <begin position="109"/>
        <end position="127"/>
    </location>
</feature>
<protein>
    <submittedName>
        <fullName evidence="2">Uncharacterized protein</fullName>
    </submittedName>
</protein>
<evidence type="ECO:0000256" key="1">
    <source>
        <dbReference type="SAM" id="Phobius"/>
    </source>
</evidence>
<name>A0A7W7M692_9ACTN</name>
<dbReference type="EMBL" id="JACHNB010000001">
    <property type="protein sequence ID" value="MBB4738436.1"/>
    <property type="molecule type" value="Genomic_DNA"/>
</dbReference>
<feature type="transmembrane region" description="Helical" evidence="1">
    <location>
        <begin position="165"/>
        <end position="182"/>
    </location>
</feature>